<evidence type="ECO:0000256" key="1">
    <source>
        <dbReference type="SAM" id="SignalP"/>
    </source>
</evidence>
<evidence type="ECO:0000313" key="4">
    <source>
        <dbReference type="Proteomes" id="UP000250928"/>
    </source>
</evidence>
<comment type="caution">
    <text evidence="3">The sequence shown here is derived from an EMBL/GenBank/DDBJ whole genome shotgun (WGS) entry which is preliminary data.</text>
</comment>
<dbReference type="PROSITE" id="PS51257">
    <property type="entry name" value="PROKAR_LIPOPROTEIN"/>
    <property type="match status" value="1"/>
</dbReference>
<feature type="domain" description="BON" evidence="2">
    <location>
        <begin position="48"/>
        <end position="117"/>
    </location>
</feature>
<evidence type="ECO:0000313" key="3">
    <source>
        <dbReference type="EMBL" id="PUE01946.1"/>
    </source>
</evidence>
<reference evidence="3 4" key="1">
    <citation type="submission" date="2018-01" db="EMBL/GenBank/DDBJ databases">
        <title>Novel co-symbiosis in the lucinid bivalve Phacoides pectinatus.</title>
        <authorList>
            <person name="Lim S.J."/>
            <person name="Davis B.G."/>
            <person name="Gill D.E."/>
            <person name="Engel A.S."/>
            <person name="Anderson L.C."/>
            <person name="Campbell B.J."/>
        </authorList>
    </citation>
    <scope>NUCLEOTIDE SEQUENCE [LARGE SCALE GENOMIC DNA]</scope>
    <source>
        <strain evidence="3">N3_P5</strain>
    </source>
</reference>
<keyword evidence="1" id="KW-0732">Signal</keyword>
<organism evidence="3 4">
    <name type="scientific">Candidatus Sedimenticola endophacoides</name>
    <dbReference type="NCBI Taxonomy" id="2548426"/>
    <lineage>
        <taxon>Bacteria</taxon>
        <taxon>Pseudomonadati</taxon>
        <taxon>Pseudomonadota</taxon>
        <taxon>Gammaproteobacteria</taxon>
        <taxon>Chromatiales</taxon>
        <taxon>Sedimenticolaceae</taxon>
        <taxon>Sedimenticola</taxon>
    </lineage>
</organism>
<dbReference type="AlphaFoldDB" id="A0A6N4DYX3"/>
<dbReference type="Gene3D" id="3.30.1340.30">
    <property type="match status" value="1"/>
</dbReference>
<dbReference type="Proteomes" id="UP000250928">
    <property type="component" value="Unassembled WGS sequence"/>
</dbReference>
<dbReference type="InterPro" id="IPR007055">
    <property type="entry name" value="BON_dom"/>
</dbReference>
<accession>A0A6N4DYX3</accession>
<sequence length="194" mass="21089">MKKLTLLVTLVPLLGTPLLQGCATAVVGGGVTGVSVAHDRRSAGTVLDDQTIELKAMNQLAGAGDLKEHGNFNTTSYNQVVLLTGQADSGEHRDHYERLVRAIPGIKRVINEIQLAPRAGLKEQSNDVYLTSKVKVALFDIKLPDFDPSRVKVVTERGVVYLMGLLKHNEADAVVEKARFVSGVKQVVKVFEYL</sequence>
<feature type="domain" description="BON" evidence="2">
    <location>
        <begin position="126"/>
        <end position="194"/>
    </location>
</feature>
<dbReference type="EMBL" id="PQCO01000190">
    <property type="protein sequence ID" value="PUE01946.1"/>
    <property type="molecule type" value="Genomic_DNA"/>
</dbReference>
<evidence type="ECO:0000259" key="2">
    <source>
        <dbReference type="PROSITE" id="PS50914"/>
    </source>
</evidence>
<proteinExistence type="predicted"/>
<dbReference type="Pfam" id="PF04972">
    <property type="entry name" value="BON"/>
    <property type="match status" value="2"/>
</dbReference>
<gene>
    <name evidence="3" type="ORF">C3L24_07080</name>
</gene>
<feature type="signal peptide" evidence="1">
    <location>
        <begin position="1"/>
        <end position="21"/>
    </location>
</feature>
<protein>
    <recommendedName>
        <fullName evidence="2">BON domain-containing protein</fullName>
    </recommendedName>
</protein>
<dbReference type="PROSITE" id="PS50914">
    <property type="entry name" value="BON"/>
    <property type="match status" value="2"/>
</dbReference>
<feature type="chain" id="PRO_5026973945" description="BON domain-containing protein" evidence="1">
    <location>
        <begin position="22"/>
        <end position="194"/>
    </location>
</feature>
<dbReference type="PANTHER" id="PTHR34606">
    <property type="entry name" value="BON DOMAIN-CONTAINING PROTEIN"/>
    <property type="match status" value="1"/>
</dbReference>
<dbReference type="InterPro" id="IPR051686">
    <property type="entry name" value="Lipoprotein_DolP"/>
</dbReference>
<dbReference type="PANTHER" id="PTHR34606:SF4">
    <property type="entry name" value="OUTER MEMBRANE LIPOPROTEIN DOLP"/>
    <property type="match status" value="1"/>
</dbReference>
<name>A0A6N4DYX3_9GAMM</name>